<dbReference type="OrthoDB" id="68090at2759"/>
<reference evidence="6" key="2">
    <citation type="submission" date="2021-08" db="EMBL/GenBank/DDBJ databases">
        <authorList>
            <person name="Eriksson T."/>
        </authorList>
    </citation>
    <scope>NUCLEOTIDE SEQUENCE</scope>
    <source>
        <strain evidence="6">Stoneville</strain>
        <tissue evidence="6">Whole head</tissue>
    </source>
</reference>
<dbReference type="PANTHER" id="PTHR13266:SF1">
    <property type="entry name" value="PROTEASOME INHIBITOR PI31 SUBUNIT"/>
    <property type="match status" value="1"/>
</dbReference>
<dbReference type="InterPro" id="IPR021625">
    <property type="entry name" value="PI31_Prot_N"/>
</dbReference>
<evidence type="ECO:0000256" key="2">
    <source>
        <dbReference type="ARBA" id="ARBA00015575"/>
    </source>
</evidence>
<protein>
    <recommendedName>
        <fullName evidence="2">Proteasome inhibitor PI31 subunit</fullName>
    </recommendedName>
</protein>
<feature type="compositionally biased region" description="Basic and acidic residues" evidence="4">
    <location>
        <begin position="244"/>
        <end position="264"/>
    </location>
</feature>
<feature type="region of interest" description="Disordered" evidence="4">
    <location>
        <begin position="222"/>
        <end position="277"/>
    </location>
</feature>
<dbReference type="InterPro" id="IPR045128">
    <property type="entry name" value="PI31-like"/>
</dbReference>
<comment type="caution">
    <text evidence="6">The sequence shown here is derived from an EMBL/GenBank/DDBJ whole genome shotgun (WGS) entry which is preliminary data.</text>
</comment>
<dbReference type="Proteomes" id="UP000719412">
    <property type="component" value="Unassembled WGS sequence"/>
</dbReference>
<dbReference type="GO" id="GO:0043161">
    <property type="term" value="P:proteasome-mediated ubiquitin-dependent protein catabolic process"/>
    <property type="evidence" value="ECO:0007669"/>
    <property type="project" value="InterPro"/>
</dbReference>
<gene>
    <name evidence="6" type="ORF">GEV33_003270</name>
</gene>
<organism evidence="6 7">
    <name type="scientific">Tenebrio molitor</name>
    <name type="common">Yellow mealworm beetle</name>
    <dbReference type="NCBI Taxonomy" id="7067"/>
    <lineage>
        <taxon>Eukaryota</taxon>
        <taxon>Metazoa</taxon>
        <taxon>Ecdysozoa</taxon>
        <taxon>Arthropoda</taxon>
        <taxon>Hexapoda</taxon>
        <taxon>Insecta</taxon>
        <taxon>Pterygota</taxon>
        <taxon>Neoptera</taxon>
        <taxon>Endopterygota</taxon>
        <taxon>Coleoptera</taxon>
        <taxon>Polyphaga</taxon>
        <taxon>Cucujiformia</taxon>
        <taxon>Tenebrionidae</taxon>
        <taxon>Tenebrio</taxon>
    </lineage>
</organism>
<reference evidence="6" key="1">
    <citation type="journal article" date="2020" name="J Insects Food Feed">
        <title>The yellow mealworm (Tenebrio molitor) genome: a resource for the emerging insects as food and feed industry.</title>
        <authorList>
            <person name="Eriksson T."/>
            <person name="Andere A."/>
            <person name="Kelstrup H."/>
            <person name="Emery V."/>
            <person name="Picard C."/>
        </authorList>
    </citation>
    <scope>NUCLEOTIDE SEQUENCE</scope>
    <source>
        <strain evidence="6">Stoneville</strain>
        <tissue evidence="6">Whole head</tissue>
    </source>
</reference>
<name>A0A8J6HT86_TENMO</name>
<dbReference type="GO" id="GO:0070628">
    <property type="term" value="F:proteasome binding"/>
    <property type="evidence" value="ECO:0007669"/>
    <property type="project" value="InterPro"/>
</dbReference>
<keyword evidence="7" id="KW-1185">Reference proteome</keyword>
<evidence type="ECO:0000313" key="7">
    <source>
        <dbReference type="Proteomes" id="UP000719412"/>
    </source>
</evidence>
<dbReference type="PANTHER" id="PTHR13266">
    <property type="entry name" value="PROTEASOME INHIBITOR"/>
    <property type="match status" value="1"/>
</dbReference>
<dbReference type="GO" id="GO:0000502">
    <property type="term" value="C:proteasome complex"/>
    <property type="evidence" value="ECO:0007669"/>
    <property type="project" value="UniProtKB-KW"/>
</dbReference>
<dbReference type="Pfam" id="PF11566">
    <property type="entry name" value="PI31_Prot_N"/>
    <property type="match status" value="1"/>
</dbReference>
<evidence type="ECO:0000313" key="6">
    <source>
        <dbReference type="EMBL" id="KAH0819521.1"/>
    </source>
</evidence>
<dbReference type="AlphaFoldDB" id="A0A8J6HT86"/>
<evidence type="ECO:0000256" key="3">
    <source>
        <dbReference type="ARBA" id="ARBA00022942"/>
    </source>
</evidence>
<evidence type="ECO:0000259" key="5">
    <source>
        <dbReference type="Pfam" id="PF11566"/>
    </source>
</evidence>
<proteinExistence type="inferred from homology"/>
<feature type="region of interest" description="Disordered" evidence="4">
    <location>
        <begin position="144"/>
        <end position="179"/>
    </location>
</feature>
<dbReference type="GO" id="GO:0004866">
    <property type="term" value="F:endopeptidase inhibitor activity"/>
    <property type="evidence" value="ECO:0007669"/>
    <property type="project" value="InterPro"/>
</dbReference>
<feature type="domain" description="PI31 proteasome regulator N-terminal" evidence="5">
    <location>
        <begin position="16"/>
        <end position="145"/>
    </location>
</feature>
<comment type="similarity">
    <text evidence="1">Belongs to the proteasome inhibitor PI31 family.</text>
</comment>
<evidence type="ECO:0000256" key="1">
    <source>
        <dbReference type="ARBA" id="ARBA00006405"/>
    </source>
</evidence>
<sequence length="277" mass="30112">MSSPLFGWDLLIKSVESEIKTNEDVLLCFTHLVLVSNDFKCVGLGESKVIDGTETKTEALPAGWSESYSIRYVHKGRLYILKCTRVDEGLMLNLIRVDERTTSLVQLNSNAVASRTGTLAQMLPKHTDLMDQIKTQLIEKVVASKNSRDTSSQTVAPSASNPQPMSPQNPSPLMVDPLGGGFPRPGGVGVGEIDLNPFGRNPLAFPSPMGGGGMLFEPPRGGRFPQGPGFGLPPGAIPPGARFDPFRPPDVDRFPRRPNNRPDNDELPPPGYDDMFM</sequence>
<keyword evidence="3" id="KW-0647">Proteasome</keyword>
<accession>A0A8J6HT86</accession>
<evidence type="ECO:0000256" key="4">
    <source>
        <dbReference type="SAM" id="MobiDB-lite"/>
    </source>
</evidence>
<dbReference type="EMBL" id="JABDTM020014354">
    <property type="protein sequence ID" value="KAH0819521.1"/>
    <property type="molecule type" value="Genomic_DNA"/>
</dbReference>